<evidence type="ECO:0000256" key="9">
    <source>
        <dbReference type="SAM" id="Coils"/>
    </source>
</evidence>
<proteinExistence type="inferred from homology"/>
<feature type="binding site" evidence="8">
    <location>
        <position position="307"/>
    </location>
    <ligand>
        <name>Mg(2+)</name>
        <dbReference type="ChEBI" id="CHEBI:18420"/>
    </ligand>
</feature>
<evidence type="ECO:0000313" key="12">
    <source>
        <dbReference type="EMBL" id="GAC68932.1"/>
    </source>
</evidence>
<dbReference type="Gene3D" id="6.10.250.2860">
    <property type="match status" value="1"/>
</dbReference>
<comment type="function">
    <text evidence="6">GTPase that associates with the 50S ribosomal subunit and may have a role during protein synthesis or ribosome biogenesis.</text>
</comment>
<evidence type="ECO:0000259" key="11">
    <source>
        <dbReference type="PROSITE" id="PS51705"/>
    </source>
</evidence>
<dbReference type="AlphaFoldDB" id="M0QND6"/>
<feature type="binding site" evidence="7">
    <location>
        <begin position="300"/>
        <end position="307"/>
    </location>
    <ligand>
        <name>GTP</name>
        <dbReference type="ChEBI" id="CHEBI:37565"/>
    </ligand>
</feature>
<feature type="domain" description="Hflx-type G" evidence="11">
    <location>
        <begin position="294"/>
        <end position="463"/>
    </location>
</feature>
<comment type="similarity">
    <text evidence="6">Belongs to the TRAFAC class OBG-HflX-like GTPase superfamily. HflX GTPase family.</text>
</comment>
<dbReference type="FunFam" id="3.40.50.11060:FF:000001">
    <property type="entry name" value="GTPase HflX"/>
    <property type="match status" value="1"/>
</dbReference>
<feature type="binding site" evidence="7">
    <location>
        <begin position="347"/>
        <end position="350"/>
    </location>
    <ligand>
        <name>GTP</name>
        <dbReference type="ChEBI" id="CHEBI:37565"/>
    </ligand>
</feature>
<keyword evidence="9" id="KW-0175">Coiled coil</keyword>
<feature type="binding site" evidence="7">
    <location>
        <begin position="325"/>
        <end position="329"/>
    </location>
    <ligand>
        <name>GTP</name>
        <dbReference type="ChEBI" id="CHEBI:37565"/>
    </ligand>
</feature>
<evidence type="ECO:0000256" key="2">
    <source>
        <dbReference type="ARBA" id="ARBA00022723"/>
    </source>
</evidence>
<reference evidence="12 13" key="1">
    <citation type="submission" date="2013-01" db="EMBL/GenBank/DDBJ databases">
        <title>Whole genome shotgun sequence of Gordonia soli NBRC 108243.</title>
        <authorList>
            <person name="Isaki-Nakamura S."/>
            <person name="Hosoyama A."/>
            <person name="Tsuchikane K."/>
            <person name="Ando Y."/>
            <person name="Baba S."/>
            <person name="Ohji S."/>
            <person name="Hamada M."/>
            <person name="Tamura T."/>
            <person name="Yamazoe A."/>
            <person name="Yamazaki S."/>
            <person name="Fujita N."/>
        </authorList>
    </citation>
    <scope>NUCLEOTIDE SEQUENCE [LARGE SCALE GENOMIC DNA]</scope>
    <source>
        <strain evidence="12 13">NBRC 108243</strain>
    </source>
</reference>
<dbReference type="InterPro" id="IPR030394">
    <property type="entry name" value="G_HFLX_dom"/>
</dbReference>
<comment type="subunit">
    <text evidence="6">Monomer. Associates with the 50S ribosomal subunit.</text>
</comment>
<dbReference type="eggNOG" id="COG2262">
    <property type="taxonomic scope" value="Bacteria"/>
</dbReference>
<dbReference type="GO" id="GO:0003924">
    <property type="term" value="F:GTPase activity"/>
    <property type="evidence" value="ECO:0007669"/>
    <property type="project" value="UniProtKB-UniRule"/>
</dbReference>
<sequence>MTEPARFLPESHPTTDHGRDGDDRPDPRADEVTPVDIDADLDDSSDDRRIGRSTAFTIPTTGELQLSERASLQRVAGLSTELTDVTEVEYRQLRLELVVLVGVWTEGTAAQARASMVELAALAETAGSQVLDALIQRRSKPDSATYIGSGKADELREVVLATGADTVICDGELTPAQLTALEKIVKVKVIDRTALILDIFAQHATSREGKAQVSLAQMEYMLPRLRGWGESMSRQAGGRAGSNGGVGLRGPGETKIETDRRRIRERMSKLRREIRAMKKSRVVMRSARRQSSVPALTVAGYTNAGKSSLVNAMTGSGVLVQDALFATLDPTTRRATLDDGREVVFTDTVGFVRHLPTQLVEAFRSTLEEVVDADLVLHVVDGSDEFPLEQISAVRRVINEVVADEGAAPPPELLVINKIDAVDELRLTELRGALDGAVFVSAQTGEGLPELFDRIREFVGRSDVELTLSVPFTRGDVVSRIHREGEVLSAEHDADGTRMHVRVPSAFAGELSDLVV</sequence>
<evidence type="ECO:0000256" key="8">
    <source>
        <dbReference type="PIRSR" id="PIRSR006809-2"/>
    </source>
</evidence>
<dbReference type="RefSeq" id="WP_007621492.1">
    <property type="nucleotide sequence ID" value="NZ_BANX01000019.1"/>
</dbReference>
<feature type="region of interest" description="Disordered" evidence="10">
    <location>
        <begin position="1"/>
        <end position="48"/>
    </location>
</feature>
<dbReference type="GO" id="GO:0005737">
    <property type="term" value="C:cytoplasm"/>
    <property type="evidence" value="ECO:0007669"/>
    <property type="project" value="UniProtKB-SubCell"/>
</dbReference>
<keyword evidence="2 8" id="KW-0479">Metal-binding</keyword>
<feature type="compositionally biased region" description="Gly residues" evidence="10">
    <location>
        <begin position="238"/>
        <end position="250"/>
    </location>
</feature>
<feature type="coiled-coil region" evidence="9">
    <location>
        <begin position="253"/>
        <end position="280"/>
    </location>
</feature>
<dbReference type="PRINTS" id="PR00326">
    <property type="entry name" value="GTP1OBG"/>
</dbReference>
<evidence type="ECO:0000256" key="3">
    <source>
        <dbReference type="ARBA" id="ARBA00022741"/>
    </source>
</evidence>
<comment type="caution">
    <text evidence="12">The sequence shown here is derived from an EMBL/GenBank/DDBJ whole genome shotgun (WGS) entry which is preliminary data.</text>
</comment>
<dbReference type="GO" id="GO:0046872">
    <property type="term" value="F:metal ion binding"/>
    <property type="evidence" value="ECO:0007669"/>
    <property type="project" value="UniProtKB-KW"/>
</dbReference>
<dbReference type="PANTHER" id="PTHR10229:SF0">
    <property type="entry name" value="GTP-BINDING PROTEIN 6-RELATED"/>
    <property type="match status" value="1"/>
</dbReference>
<feature type="binding site" evidence="8">
    <location>
        <position position="327"/>
    </location>
    <ligand>
        <name>Mg(2+)</name>
        <dbReference type="ChEBI" id="CHEBI:18420"/>
    </ligand>
</feature>
<evidence type="ECO:0000256" key="7">
    <source>
        <dbReference type="PIRSR" id="PIRSR006809-1"/>
    </source>
</evidence>
<dbReference type="Pfam" id="PF13167">
    <property type="entry name" value="GTP-bdg_N"/>
    <property type="match status" value="1"/>
</dbReference>
<protein>
    <recommendedName>
        <fullName evidence="6">GTPase HflX</fullName>
    </recommendedName>
    <alternativeName>
        <fullName evidence="6">GTP-binding protein HflX</fullName>
    </alternativeName>
</protein>
<keyword evidence="13" id="KW-1185">Reference proteome</keyword>
<dbReference type="STRING" id="1223545.GS4_19_01220"/>
<dbReference type="Proteomes" id="UP000011666">
    <property type="component" value="Unassembled WGS sequence"/>
</dbReference>
<evidence type="ECO:0000313" key="13">
    <source>
        <dbReference type="Proteomes" id="UP000011666"/>
    </source>
</evidence>
<evidence type="ECO:0000256" key="4">
    <source>
        <dbReference type="ARBA" id="ARBA00022842"/>
    </source>
</evidence>
<dbReference type="GO" id="GO:0043022">
    <property type="term" value="F:ribosome binding"/>
    <property type="evidence" value="ECO:0007669"/>
    <property type="project" value="TreeGrafter"/>
</dbReference>
<dbReference type="OrthoDB" id="9812272at2"/>
<dbReference type="Gene3D" id="3.40.50.11060">
    <property type="entry name" value="GTPase HflX, N-terminal domain"/>
    <property type="match status" value="1"/>
</dbReference>
<organism evidence="12 13">
    <name type="scientific">Gordonia soli NBRC 108243</name>
    <dbReference type="NCBI Taxonomy" id="1223545"/>
    <lineage>
        <taxon>Bacteria</taxon>
        <taxon>Bacillati</taxon>
        <taxon>Actinomycetota</taxon>
        <taxon>Actinomycetes</taxon>
        <taxon>Mycobacteriales</taxon>
        <taxon>Gordoniaceae</taxon>
        <taxon>Gordonia</taxon>
    </lineage>
</organism>
<dbReference type="InterPro" id="IPR016496">
    <property type="entry name" value="GTPase_HflX"/>
</dbReference>
<comment type="subcellular location">
    <subcellularLocation>
        <location evidence="6">Cytoplasm</location>
    </subcellularLocation>
    <text evidence="6">May associate with membranes.</text>
</comment>
<dbReference type="InterPro" id="IPR006073">
    <property type="entry name" value="GTP-bd"/>
</dbReference>
<keyword evidence="5 6" id="KW-0342">GTP-binding</keyword>
<evidence type="ECO:0000256" key="6">
    <source>
        <dbReference type="HAMAP-Rule" id="MF_00900"/>
    </source>
</evidence>
<comment type="cofactor">
    <cofactor evidence="8">
        <name>Mg(2+)</name>
        <dbReference type="ChEBI" id="CHEBI:18420"/>
    </cofactor>
</comment>
<evidence type="ECO:0000256" key="5">
    <source>
        <dbReference type="ARBA" id="ARBA00023134"/>
    </source>
</evidence>
<evidence type="ECO:0000256" key="1">
    <source>
        <dbReference type="ARBA" id="ARBA00022490"/>
    </source>
</evidence>
<dbReference type="HAMAP" id="MF_00900">
    <property type="entry name" value="GTPase_HflX"/>
    <property type="match status" value="1"/>
</dbReference>
<dbReference type="InterPro" id="IPR032305">
    <property type="entry name" value="GTP-bd_M"/>
</dbReference>
<feature type="binding site" evidence="7">
    <location>
        <begin position="417"/>
        <end position="420"/>
    </location>
    <ligand>
        <name>GTP</name>
        <dbReference type="ChEBI" id="CHEBI:37565"/>
    </ligand>
</feature>
<feature type="binding site" evidence="7">
    <location>
        <begin position="441"/>
        <end position="443"/>
    </location>
    <ligand>
        <name>GTP</name>
        <dbReference type="ChEBI" id="CHEBI:37565"/>
    </ligand>
</feature>
<dbReference type="CDD" id="cd01878">
    <property type="entry name" value="HflX"/>
    <property type="match status" value="1"/>
</dbReference>
<dbReference type="InterPro" id="IPR025121">
    <property type="entry name" value="GTPase_HflX_N"/>
</dbReference>
<dbReference type="NCBIfam" id="TIGR03156">
    <property type="entry name" value="GTP_HflX"/>
    <property type="match status" value="1"/>
</dbReference>
<dbReference type="PIRSF" id="PIRSF006809">
    <property type="entry name" value="GTP-binding_hflX_prd"/>
    <property type="match status" value="1"/>
</dbReference>
<dbReference type="PROSITE" id="PS51705">
    <property type="entry name" value="G_HFLX"/>
    <property type="match status" value="1"/>
</dbReference>
<dbReference type="EMBL" id="BANX01000019">
    <property type="protein sequence ID" value="GAC68932.1"/>
    <property type="molecule type" value="Genomic_DNA"/>
</dbReference>
<dbReference type="GO" id="GO:0005525">
    <property type="term" value="F:GTP binding"/>
    <property type="evidence" value="ECO:0007669"/>
    <property type="project" value="UniProtKB-UniRule"/>
</dbReference>
<dbReference type="Pfam" id="PF01926">
    <property type="entry name" value="MMR_HSR1"/>
    <property type="match status" value="1"/>
</dbReference>
<feature type="region of interest" description="Disordered" evidence="10">
    <location>
        <begin position="233"/>
        <end position="253"/>
    </location>
</feature>
<keyword evidence="3 6" id="KW-0547">Nucleotide-binding</keyword>
<keyword evidence="1 6" id="KW-0963">Cytoplasm</keyword>
<gene>
    <name evidence="6 12" type="primary">hflX</name>
    <name evidence="12" type="ORF">GS4_19_01220</name>
</gene>
<dbReference type="InterPro" id="IPR027417">
    <property type="entry name" value="P-loop_NTPase"/>
</dbReference>
<feature type="compositionally biased region" description="Basic and acidic residues" evidence="10">
    <location>
        <begin position="13"/>
        <end position="31"/>
    </location>
</feature>
<keyword evidence="4 8" id="KW-0460">Magnesium</keyword>
<dbReference type="PANTHER" id="PTHR10229">
    <property type="entry name" value="GTP-BINDING PROTEIN HFLX"/>
    <property type="match status" value="1"/>
</dbReference>
<dbReference type="InterPro" id="IPR042108">
    <property type="entry name" value="GTPase_HflX_N_sf"/>
</dbReference>
<dbReference type="Gene3D" id="3.40.50.300">
    <property type="entry name" value="P-loop containing nucleotide triphosphate hydrolases"/>
    <property type="match status" value="1"/>
</dbReference>
<accession>M0QND6</accession>
<evidence type="ECO:0000256" key="10">
    <source>
        <dbReference type="SAM" id="MobiDB-lite"/>
    </source>
</evidence>
<dbReference type="Pfam" id="PF16360">
    <property type="entry name" value="GTP-bdg_M"/>
    <property type="match status" value="1"/>
</dbReference>
<dbReference type="SUPFAM" id="SSF52540">
    <property type="entry name" value="P-loop containing nucleoside triphosphate hydrolases"/>
    <property type="match status" value="1"/>
</dbReference>
<name>M0QND6_9ACTN</name>